<evidence type="ECO:0000256" key="1">
    <source>
        <dbReference type="ARBA" id="ARBA00022801"/>
    </source>
</evidence>
<protein>
    <recommendedName>
        <fullName evidence="2">Peptidase A2 domain-containing protein</fullName>
    </recommendedName>
</protein>
<dbReference type="InterPro" id="IPR034122">
    <property type="entry name" value="Retropepsin-like_bacterial"/>
</dbReference>
<accession>A0AAV3U571</accession>
<dbReference type="InterPro" id="IPR001995">
    <property type="entry name" value="Peptidase_A2_cat"/>
</dbReference>
<dbReference type="InterPro" id="IPR001969">
    <property type="entry name" value="Aspartic_peptidase_AS"/>
</dbReference>
<keyword evidence="1" id="KW-0378">Hydrolase</keyword>
<dbReference type="SUPFAM" id="SSF50630">
    <property type="entry name" value="Acid proteases"/>
    <property type="match status" value="1"/>
</dbReference>
<sequence length="372" mass="41431">MANQRKITTTLGGLLILSVMGNCWQFFSSLDSQGSTLPTAERRVPLTTERATLLQSAMVWLQRQEFTRAITAMEDLRKTAPGQAAELQIAWLQELYAQLENEQFNFVQSALDALLGAYPYNEDYLLLQADFLERSDQAQLASSAYYNLADQPSLNEDANLIANARHLALAVVDDYRNNSNWNEALAFLDQLLWREPEYPPYVLALIQVHLGQGNFEQAQLYLERIADNEQYSKQVADLKQQLKNADQPAATQLALSAQGSHFLAPLDAQNQTLQLMIDTGASLSVVSSQRLASLNETEYLRSVNMNTAGGAVNADVYRLASVTLGPYELTNVEFAVLPLDNLSADGLLGMNILERFRFNIDTEAKTLGLELK</sequence>
<dbReference type="Proteomes" id="UP001409585">
    <property type="component" value="Unassembled WGS sequence"/>
</dbReference>
<keyword evidence="4" id="KW-1185">Reference proteome</keyword>
<organism evidence="3 4">
    <name type="scientific">Halioxenophilus aromaticivorans</name>
    <dbReference type="NCBI Taxonomy" id="1306992"/>
    <lineage>
        <taxon>Bacteria</taxon>
        <taxon>Pseudomonadati</taxon>
        <taxon>Pseudomonadota</taxon>
        <taxon>Gammaproteobacteria</taxon>
        <taxon>Alteromonadales</taxon>
        <taxon>Alteromonadaceae</taxon>
        <taxon>Halioxenophilus</taxon>
    </lineage>
</organism>
<evidence type="ECO:0000259" key="2">
    <source>
        <dbReference type="PROSITE" id="PS50175"/>
    </source>
</evidence>
<dbReference type="InterPro" id="IPR021109">
    <property type="entry name" value="Peptidase_aspartic_dom_sf"/>
</dbReference>
<dbReference type="EMBL" id="BAABLX010000028">
    <property type="protein sequence ID" value="GAA4949700.1"/>
    <property type="molecule type" value="Genomic_DNA"/>
</dbReference>
<dbReference type="RefSeq" id="WP_345424658.1">
    <property type="nucleotide sequence ID" value="NZ_AP031496.1"/>
</dbReference>
<gene>
    <name evidence="3" type="ORF">GCM10025791_32440</name>
</gene>
<dbReference type="CDD" id="cd05483">
    <property type="entry name" value="retropepsin_like_bacteria"/>
    <property type="match status" value="1"/>
</dbReference>
<reference evidence="4" key="1">
    <citation type="journal article" date="2019" name="Int. J. Syst. Evol. Microbiol.">
        <title>The Global Catalogue of Microorganisms (GCM) 10K type strain sequencing project: providing services to taxonomists for standard genome sequencing and annotation.</title>
        <authorList>
            <consortium name="The Broad Institute Genomics Platform"/>
            <consortium name="The Broad Institute Genome Sequencing Center for Infectious Disease"/>
            <person name="Wu L."/>
            <person name="Ma J."/>
        </authorList>
    </citation>
    <scope>NUCLEOTIDE SEQUENCE [LARGE SCALE GENOMIC DNA]</scope>
    <source>
        <strain evidence="4">JCM 19134</strain>
    </source>
</reference>
<proteinExistence type="predicted"/>
<dbReference type="Pfam" id="PF13650">
    <property type="entry name" value="Asp_protease_2"/>
    <property type="match status" value="1"/>
</dbReference>
<dbReference type="PROSITE" id="PS00141">
    <property type="entry name" value="ASP_PROTEASE"/>
    <property type="match status" value="1"/>
</dbReference>
<dbReference type="AlphaFoldDB" id="A0AAV3U571"/>
<feature type="domain" description="Peptidase A2" evidence="2">
    <location>
        <begin position="273"/>
        <end position="352"/>
    </location>
</feature>
<name>A0AAV3U571_9ALTE</name>
<dbReference type="GO" id="GO:0004190">
    <property type="term" value="F:aspartic-type endopeptidase activity"/>
    <property type="evidence" value="ECO:0007669"/>
    <property type="project" value="InterPro"/>
</dbReference>
<evidence type="ECO:0000313" key="4">
    <source>
        <dbReference type="Proteomes" id="UP001409585"/>
    </source>
</evidence>
<dbReference type="Pfam" id="PF14559">
    <property type="entry name" value="TPR_19"/>
    <property type="match status" value="1"/>
</dbReference>
<evidence type="ECO:0000313" key="3">
    <source>
        <dbReference type="EMBL" id="GAA4949700.1"/>
    </source>
</evidence>
<dbReference type="SUPFAM" id="SSF48452">
    <property type="entry name" value="TPR-like"/>
    <property type="match status" value="1"/>
</dbReference>
<dbReference type="Gene3D" id="1.25.40.10">
    <property type="entry name" value="Tetratricopeptide repeat domain"/>
    <property type="match status" value="1"/>
</dbReference>
<dbReference type="GO" id="GO:0006508">
    <property type="term" value="P:proteolysis"/>
    <property type="evidence" value="ECO:0007669"/>
    <property type="project" value="InterPro"/>
</dbReference>
<comment type="caution">
    <text evidence="3">The sequence shown here is derived from an EMBL/GenBank/DDBJ whole genome shotgun (WGS) entry which is preliminary data.</text>
</comment>
<dbReference type="PROSITE" id="PS50175">
    <property type="entry name" value="ASP_PROT_RETROV"/>
    <property type="match status" value="1"/>
</dbReference>
<dbReference type="Gene3D" id="2.40.70.10">
    <property type="entry name" value="Acid Proteases"/>
    <property type="match status" value="1"/>
</dbReference>
<dbReference type="InterPro" id="IPR011990">
    <property type="entry name" value="TPR-like_helical_dom_sf"/>
</dbReference>